<dbReference type="AlphaFoldDB" id="A0A238Z3L6"/>
<feature type="signal peptide" evidence="1">
    <location>
        <begin position="1"/>
        <end position="17"/>
    </location>
</feature>
<evidence type="ECO:0000256" key="1">
    <source>
        <dbReference type="SAM" id="SignalP"/>
    </source>
</evidence>
<evidence type="ECO:0000313" key="2">
    <source>
        <dbReference type="EMBL" id="SNR78055.1"/>
    </source>
</evidence>
<evidence type="ECO:0000313" key="3">
    <source>
        <dbReference type="Proteomes" id="UP000198310"/>
    </source>
</evidence>
<organism evidence="2 3">
    <name type="scientific">Hymenobacter mucosus</name>
    <dbReference type="NCBI Taxonomy" id="1411120"/>
    <lineage>
        <taxon>Bacteria</taxon>
        <taxon>Pseudomonadati</taxon>
        <taxon>Bacteroidota</taxon>
        <taxon>Cytophagia</taxon>
        <taxon>Cytophagales</taxon>
        <taxon>Hymenobacteraceae</taxon>
        <taxon>Hymenobacter</taxon>
    </lineage>
</organism>
<feature type="chain" id="PRO_5011242460" evidence="1">
    <location>
        <begin position="18"/>
        <end position="79"/>
    </location>
</feature>
<dbReference type="RefSeq" id="WP_045688021.1">
    <property type="nucleotide sequence ID" value="NZ_FZNS01000006.1"/>
</dbReference>
<keyword evidence="3" id="KW-1185">Reference proteome</keyword>
<name>A0A238Z3L6_9BACT</name>
<reference evidence="3" key="1">
    <citation type="submission" date="2017-06" db="EMBL/GenBank/DDBJ databases">
        <authorList>
            <person name="Varghese N."/>
            <person name="Submissions S."/>
        </authorList>
    </citation>
    <scope>NUCLEOTIDE SEQUENCE [LARGE SCALE GENOMIC DNA]</scope>
    <source>
        <strain evidence="3">DSM 28041</strain>
    </source>
</reference>
<protein>
    <submittedName>
        <fullName evidence="2">Uncharacterized protein</fullName>
    </submittedName>
</protein>
<dbReference type="Proteomes" id="UP000198310">
    <property type="component" value="Unassembled WGS sequence"/>
</dbReference>
<accession>A0A238Z3L6</accession>
<keyword evidence="1" id="KW-0732">Signal</keyword>
<sequence>MKSLLKFFLLFSLVILGKVAKQQSFTVTTAKASRIGLQAPIRSASMLNSRLAAKSEVSGGGSYFWQTTAPVTNEHVSYE</sequence>
<gene>
    <name evidence="2" type="ORF">SAMN06269173_106328</name>
</gene>
<proteinExistence type="predicted"/>
<dbReference type="EMBL" id="FZNS01000006">
    <property type="protein sequence ID" value="SNR78055.1"/>
    <property type="molecule type" value="Genomic_DNA"/>
</dbReference>